<dbReference type="AlphaFoldDB" id="A0A367YBP6"/>
<sequence length="287" mass="32853">MTSTTLASNNIYGRGDDEEELKVKVEVRDSVEQLTYSDLLNHDVIYKVSDDQALIYQDYKWIHIHTSQASTRTSPSPSLSSTFSHNSKSLSSSRSHSHRHPNSNTNHDNDPDSSRRARQSIPISNCLNQVHGDGGAVEVEHATIYTMINTWDLLITLNVIFYYEKFSHAWELRKSLTLRNIYYCNVPPGYVGQIWLEFMSESFDGVRYRIVEMPTKFLSLTKGNGKMKKILRRKLKFGKWMDLGRVVLLNGKHAPVIKCRTSHDVNDGKLDCRGDALLKNSKNFQLL</sequence>
<protein>
    <submittedName>
        <fullName evidence="2">Uncharacterized protein</fullName>
    </submittedName>
</protein>
<evidence type="ECO:0000313" key="3">
    <source>
        <dbReference type="Proteomes" id="UP000253472"/>
    </source>
</evidence>
<dbReference type="OrthoDB" id="4022836at2759"/>
<name>A0A367YBP6_9ASCO</name>
<reference evidence="2 3" key="1">
    <citation type="submission" date="2018-06" db="EMBL/GenBank/DDBJ databases">
        <title>Whole genome sequencing of Candida tropicalis (genome annotated by CSBL at Korea University).</title>
        <authorList>
            <person name="Ahn J."/>
        </authorList>
    </citation>
    <scope>NUCLEOTIDE SEQUENCE [LARGE SCALE GENOMIC DNA]</scope>
    <source>
        <strain evidence="2 3">ATCC 20962</strain>
    </source>
</reference>
<dbReference type="Proteomes" id="UP000253472">
    <property type="component" value="Unassembled WGS sequence"/>
</dbReference>
<organism evidence="2 3">
    <name type="scientific">Candida viswanathii</name>
    <dbReference type="NCBI Taxonomy" id="5486"/>
    <lineage>
        <taxon>Eukaryota</taxon>
        <taxon>Fungi</taxon>
        <taxon>Dikarya</taxon>
        <taxon>Ascomycota</taxon>
        <taxon>Saccharomycotina</taxon>
        <taxon>Pichiomycetes</taxon>
        <taxon>Debaryomycetaceae</taxon>
        <taxon>Candida/Lodderomyces clade</taxon>
        <taxon>Candida</taxon>
    </lineage>
</organism>
<feature type="region of interest" description="Disordered" evidence="1">
    <location>
        <begin position="70"/>
        <end position="118"/>
    </location>
</feature>
<evidence type="ECO:0000313" key="2">
    <source>
        <dbReference type="EMBL" id="RCK63294.1"/>
    </source>
</evidence>
<proteinExistence type="predicted"/>
<gene>
    <name evidence="2" type="ORF">Cantr_09934</name>
</gene>
<dbReference type="EMBL" id="QLNQ01000024">
    <property type="protein sequence ID" value="RCK63294.1"/>
    <property type="molecule type" value="Genomic_DNA"/>
</dbReference>
<feature type="compositionally biased region" description="Low complexity" evidence="1">
    <location>
        <begin position="70"/>
        <end position="94"/>
    </location>
</feature>
<comment type="caution">
    <text evidence="2">The sequence shown here is derived from an EMBL/GenBank/DDBJ whole genome shotgun (WGS) entry which is preliminary data.</text>
</comment>
<keyword evidence="3" id="KW-1185">Reference proteome</keyword>
<accession>A0A367YBP6</accession>
<evidence type="ECO:0000256" key="1">
    <source>
        <dbReference type="SAM" id="MobiDB-lite"/>
    </source>
</evidence>